<dbReference type="PANTHER" id="PTHR42060:SF1">
    <property type="entry name" value="NHL REPEAT-CONTAINING PROTEIN"/>
    <property type="match status" value="1"/>
</dbReference>
<evidence type="ECO:0000313" key="3">
    <source>
        <dbReference type="Proteomes" id="UP000436822"/>
    </source>
</evidence>
<evidence type="ECO:0000313" key="2">
    <source>
        <dbReference type="EMBL" id="GFE66601.1"/>
    </source>
</evidence>
<comment type="caution">
    <text evidence="2">The sequence shown here is derived from an EMBL/GenBank/DDBJ whole genome shotgun (WGS) entry which is preliminary data.</text>
</comment>
<dbReference type="Gene3D" id="2.120.10.30">
    <property type="entry name" value="TolB, C-terminal domain"/>
    <property type="match status" value="1"/>
</dbReference>
<dbReference type="OrthoDB" id="7675395at2"/>
<feature type="signal peptide" evidence="1">
    <location>
        <begin position="1"/>
        <end position="25"/>
    </location>
</feature>
<gene>
    <name evidence="2" type="ORF">KIN_36750</name>
</gene>
<dbReference type="EMBL" id="BLJE01000005">
    <property type="protein sequence ID" value="GFE66601.1"/>
    <property type="molecule type" value="Genomic_DNA"/>
</dbReference>
<keyword evidence="1" id="KW-0732">Signal</keyword>
<reference evidence="2 3" key="1">
    <citation type="submission" date="2019-12" db="EMBL/GenBank/DDBJ databases">
        <title>Litoreibacter badius sp. nov., a novel bacteriochlorophyll a-containing bacterium in the genus Litoreibacter.</title>
        <authorList>
            <person name="Kanamuro M."/>
            <person name="Takabe Y."/>
            <person name="Mori K."/>
            <person name="Takaichi S."/>
            <person name="Hanada S."/>
        </authorList>
    </citation>
    <scope>NUCLEOTIDE SEQUENCE [LARGE SCALE GENOMIC DNA]</scope>
    <source>
        <strain evidence="2 3">K6</strain>
    </source>
</reference>
<dbReference type="SUPFAM" id="SSF63829">
    <property type="entry name" value="Calcium-dependent phosphotriesterase"/>
    <property type="match status" value="1"/>
</dbReference>
<proteinExistence type="predicted"/>
<keyword evidence="3" id="KW-1185">Reference proteome</keyword>
<protein>
    <submittedName>
        <fullName evidence="2">Uncharacterized protein</fullName>
    </submittedName>
</protein>
<accession>A0A6N6JJU2</accession>
<feature type="chain" id="PRO_5026731502" evidence="1">
    <location>
        <begin position="26"/>
        <end position="460"/>
    </location>
</feature>
<dbReference type="RefSeq" id="WP_159809789.1">
    <property type="nucleotide sequence ID" value="NZ_BLJE01000005.1"/>
</dbReference>
<organism evidence="2 3">
    <name type="scientific">Litoreibacter roseus</name>
    <dbReference type="NCBI Taxonomy" id="2601869"/>
    <lineage>
        <taxon>Bacteria</taxon>
        <taxon>Pseudomonadati</taxon>
        <taxon>Pseudomonadota</taxon>
        <taxon>Alphaproteobacteria</taxon>
        <taxon>Rhodobacterales</taxon>
        <taxon>Roseobacteraceae</taxon>
        <taxon>Litoreibacter</taxon>
    </lineage>
</organism>
<dbReference type="Proteomes" id="UP000436822">
    <property type="component" value="Unassembled WGS sequence"/>
</dbReference>
<evidence type="ECO:0000256" key="1">
    <source>
        <dbReference type="SAM" id="SignalP"/>
    </source>
</evidence>
<dbReference type="InterPro" id="IPR011042">
    <property type="entry name" value="6-blade_b-propeller_TolB-like"/>
</dbReference>
<dbReference type="InterPro" id="IPR052998">
    <property type="entry name" value="Hetero-Diels-Alderase-like"/>
</dbReference>
<dbReference type="PANTHER" id="PTHR42060">
    <property type="entry name" value="NHL REPEAT-CONTAINING PROTEIN-RELATED"/>
    <property type="match status" value="1"/>
</dbReference>
<sequence>MKLRSVSPRTWNGAVALVVAAFVFAAPAASQPRIDVSILPQKNTAFEPLPSNIVAAFEKGNFLESVIVLPNGDLLITEAIGHIVWRVSSTGTRTLFHHSDIQPVGLAVDIDGRIVSSGRTADGTGAVFIFHDDGELERTIPIEGAQFLNGTTFVSPGQLLVADSGAGTILQVDTDTGEVRIWLSGEVLQSHPDRNPLLPAVNGLKLFDGSVYATNSSRMTVLRISLIGPDHRAGEPETVSENVVLDDLAIAADGTIYGTTHIYDSVIRIEQDGSATTIARAEQGVAGSTAAAFGRRTEDRNTLYVVGDGGFYLDPENPAAANVVAIDAGEPGLSLAASLSHLAYPGMERAASMAVVRCITASGSDERRRAAAPDYTRFLELNMTRIAFAGQVYGDGRKAEPTARLYFMHGLDEARAEAMMEGSPYFTEGVYSSCDAEPFDVMLGSMIGAVAWPDEVSRDR</sequence>
<name>A0A6N6JJU2_9RHOB</name>
<dbReference type="AlphaFoldDB" id="A0A6N6JJU2"/>